<reference evidence="8 9" key="1">
    <citation type="submission" date="2022-11" db="EMBL/GenBank/DDBJ databases">
        <title>Study of microbial diversity in lake waters.</title>
        <authorList>
            <person name="Zhang J."/>
        </authorList>
    </citation>
    <scope>NUCLEOTIDE SEQUENCE [LARGE SCALE GENOMIC DNA]</scope>
    <source>
        <strain evidence="8 9">DT12</strain>
    </source>
</reference>
<dbReference type="EMBL" id="JAPMLT010000012">
    <property type="protein sequence ID" value="MCX7571741.1"/>
    <property type="molecule type" value="Genomic_DNA"/>
</dbReference>
<dbReference type="PROSITE" id="PS50943">
    <property type="entry name" value="HTH_CROC1"/>
    <property type="match status" value="1"/>
</dbReference>
<accession>A0ABT3X4A9</accession>
<dbReference type="InterPro" id="IPR010982">
    <property type="entry name" value="Lambda_DNA-bd_dom_sf"/>
</dbReference>
<dbReference type="SUPFAM" id="SSF47413">
    <property type="entry name" value="lambda repressor-like DNA-binding domains"/>
    <property type="match status" value="1"/>
</dbReference>
<organism evidence="8 9">
    <name type="scientific">Tumebacillus lacus</name>
    <dbReference type="NCBI Taxonomy" id="2995335"/>
    <lineage>
        <taxon>Bacteria</taxon>
        <taxon>Bacillati</taxon>
        <taxon>Bacillota</taxon>
        <taxon>Bacilli</taxon>
        <taxon>Bacillales</taxon>
        <taxon>Alicyclobacillaceae</taxon>
        <taxon>Tumebacillus</taxon>
    </lineage>
</organism>
<dbReference type="PANTHER" id="PTHR46630:SF1">
    <property type="entry name" value="TETRATRICOPEPTIDE REPEAT PROTEIN 29"/>
    <property type="match status" value="1"/>
</dbReference>
<dbReference type="SMART" id="SM00028">
    <property type="entry name" value="TPR"/>
    <property type="match status" value="4"/>
</dbReference>
<dbReference type="Gene3D" id="1.10.260.40">
    <property type="entry name" value="lambda repressor-like DNA-binding domains"/>
    <property type="match status" value="1"/>
</dbReference>
<feature type="domain" description="HTH cro/C1-type" evidence="7">
    <location>
        <begin position="17"/>
        <end position="70"/>
    </location>
</feature>
<comment type="caution">
    <text evidence="8">The sequence shown here is derived from an EMBL/GenBank/DDBJ whole genome shotgun (WGS) entry which is preliminary data.</text>
</comment>
<dbReference type="SUPFAM" id="SSF48452">
    <property type="entry name" value="TPR-like"/>
    <property type="match status" value="2"/>
</dbReference>
<keyword evidence="4 6" id="KW-0802">TPR repeat</keyword>
<evidence type="ECO:0000256" key="3">
    <source>
        <dbReference type="ARBA" id="ARBA00022737"/>
    </source>
</evidence>
<evidence type="ECO:0000256" key="2">
    <source>
        <dbReference type="ARBA" id="ARBA00022490"/>
    </source>
</evidence>
<evidence type="ECO:0000313" key="9">
    <source>
        <dbReference type="Proteomes" id="UP001208017"/>
    </source>
</evidence>
<keyword evidence="9" id="KW-1185">Reference proteome</keyword>
<proteinExistence type="inferred from homology"/>
<dbReference type="SMART" id="SM00530">
    <property type="entry name" value="HTH_XRE"/>
    <property type="match status" value="1"/>
</dbReference>
<dbReference type="InterPro" id="IPR051476">
    <property type="entry name" value="Bac_ResReg_Asp_Phosphatase"/>
</dbReference>
<dbReference type="InterPro" id="IPR011990">
    <property type="entry name" value="TPR-like_helical_dom_sf"/>
</dbReference>
<evidence type="ECO:0000256" key="6">
    <source>
        <dbReference type="PROSITE-ProRule" id="PRU00339"/>
    </source>
</evidence>
<dbReference type="InterPro" id="IPR001387">
    <property type="entry name" value="Cro/C1-type_HTH"/>
</dbReference>
<dbReference type="PROSITE" id="PS50005">
    <property type="entry name" value="TPR"/>
    <property type="match status" value="1"/>
</dbReference>
<evidence type="ECO:0000313" key="8">
    <source>
        <dbReference type="EMBL" id="MCX7571741.1"/>
    </source>
</evidence>
<dbReference type="PANTHER" id="PTHR46630">
    <property type="entry name" value="TETRATRICOPEPTIDE REPEAT PROTEIN 29"/>
    <property type="match status" value="1"/>
</dbReference>
<evidence type="ECO:0000256" key="4">
    <source>
        <dbReference type="ARBA" id="ARBA00022803"/>
    </source>
</evidence>
<dbReference type="Proteomes" id="UP001208017">
    <property type="component" value="Unassembled WGS sequence"/>
</dbReference>
<dbReference type="Pfam" id="PF14559">
    <property type="entry name" value="TPR_19"/>
    <property type="match status" value="1"/>
</dbReference>
<feature type="repeat" description="TPR" evidence="6">
    <location>
        <begin position="199"/>
        <end position="232"/>
    </location>
</feature>
<evidence type="ECO:0000256" key="5">
    <source>
        <dbReference type="ARBA" id="ARBA00038253"/>
    </source>
</evidence>
<comment type="similarity">
    <text evidence="5">Belongs to the Rap family.</text>
</comment>
<comment type="subcellular location">
    <subcellularLocation>
        <location evidence="1">Cytoplasm</location>
    </subcellularLocation>
</comment>
<protein>
    <submittedName>
        <fullName evidence="8">Helix-turn-helix domain-containing protein</fullName>
    </submittedName>
</protein>
<evidence type="ECO:0000256" key="1">
    <source>
        <dbReference type="ARBA" id="ARBA00004496"/>
    </source>
</evidence>
<dbReference type="CDD" id="cd00093">
    <property type="entry name" value="HTH_XRE"/>
    <property type="match status" value="1"/>
</dbReference>
<dbReference type="Gene3D" id="1.25.40.10">
    <property type="entry name" value="Tetratricopeptide repeat domain"/>
    <property type="match status" value="3"/>
</dbReference>
<evidence type="ECO:0000259" key="7">
    <source>
        <dbReference type="PROSITE" id="PS50943"/>
    </source>
</evidence>
<dbReference type="RefSeq" id="WP_267152988.1">
    <property type="nucleotide sequence ID" value="NZ_JAPMLT010000012.1"/>
</dbReference>
<name>A0ABT3X4A9_9BACL</name>
<gene>
    <name evidence="8" type="ORF">OS242_17495</name>
</gene>
<dbReference type="InterPro" id="IPR019734">
    <property type="entry name" value="TPR_rpt"/>
</dbReference>
<keyword evidence="3" id="KW-0677">Repeat</keyword>
<dbReference type="Pfam" id="PF13181">
    <property type="entry name" value="TPR_8"/>
    <property type="match status" value="1"/>
</dbReference>
<keyword evidence="2" id="KW-0963">Cytoplasm</keyword>
<sequence>MKIHDSSTQPFSLGRRIRELRLRKGLTQIDLAAGLCTPSMISQVESDRARPSYKMLYSISERLDVPLERLLVDVELNLEVVSAYKMARAMVLAKEYRAAIPLLEDLIQTPRAAVSSVDLYLDLGQCYLHTGQLTEAEQMLKHVRELAIMRNDALVNVQVLRSLGEIEFQRKNYTLALYQWQGALEESAALEREDPLLTGQLYVQIGSAYTQLGRVEEALGAYLQAVERLQGTESVQEISGAYLALADGYRKVDDFEKSSSYAELAIGGYAALENLRMTATLRRMHAVARGQAGLVDEAMADLVACVEEFRRLGDGVEEGVAWVELARLQVVAGDAGAAEEACRRARALLPELHVYQAWVQEVRGRIALAAGDRPEALRRFALAADGFRQREAVKEWVETMQAMAGLYEAEGDMTRAVQVLREVTRYTGQVLAERGIVL</sequence>
<dbReference type="Pfam" id="PF01381">
    <property type="entry name" value="HTH_3"/>
    <property type="match status" value="1"/>
</dbReference>